<protein>
    <submittedName>
        <fullName evidence="2">Uncharacterized protein</fullName>
    </submittedName>
</protein>
<evidence type="ECO:0000313" key="3">
    <source>
        <dbReference type="Proteomes" id="UP001420932"/>
    </source>
</evidence>
<reference evidence="2 3" key="1">
    <citation type="submission" date="2024-01" db="EMBL/GenBank/DDBJ databases">
        <title>Genome assemblies of Stephania.</title>
        <authorList>
            <person name="Yang L."/>
        </authorList>
    </citation>
    <scope>NUCLEOTIDE SEQUENCE [LARGE SCALE GENOMIC DNA]</scope>
    <source>
        <strain evidence="2">YNDBR</strain>
        <tissue evidence="2">Leaf</tissue>
    </source>
</reference>
<gene>
    <name evidence="2" type="ORF">Syun_005722</name>
</gene>
<sequence length="119" mass="12792">MTEDMARSKAVVIREEIDSEPLGGARGRGAMSTRARKGVLQDGGSHIAENRERDSMIARGGSAVKPPRLLRTHLGMKKENKIMWVLVAMVEANEGHEPHEALEAAEVGEGVEVGVAPDP</sequence>
<dbReference type="EMBL" id="JBBNAF010000003">
    <property type="protein sequence ID" value="KAK9159381.1"/>
    <property type="molecule type" value="Genomic_DNA"/>
</dbReference>
<feature type="region of interest" description="Disordered" evidence="1">
    <location>
        <begin position="16"/>
        <end position="64"/>
    </location>
</feature>
<dbReference type="AlphaFoldDB" id="A0AAP0KVA6"/>
<evidence type="ECO:0000256" key="1">
    <source>
        <dbReference type="SAM" id="MobiDB-lite"/>
    </source>
</evidence>
<evidence type="ECO:0000313" key="2">
    <source>
        <dbReference type="EMBL" id="KAK9159381.1"/>
    </source>
</evidence>
<organism evidence="2 3">
    <name type="scientific">Stephania yunnanensis</name>
    <dbReference type="NCBI Taxonomy" id="152371"/>
    <lineage>
        <taxon>Eukaryota</taxon>
        <taxon>Viridiplantae</taxon>
        <taxon>Streptophyta</taxon>
        <taxon>Embryophyta</taxon>
        <taxon>Tracheophyta</taxon>
        <taxon>Spermatophyta</taxon>
        <taxon>Magnoliopsida</taxon>
        <taxon>Ranunculales</taxon>
        <taxon>Menispermaceae</taxon>
        <taxon>Menispermoideae</taxon>
        <taxon>Cissampelideae</taxon>
        <taxon>Stephania</taxon>
    </lineage>
</organism>
<accession>A0AAP0KVA6</accession>
<proteinExistence type="predicted"/>
<dbReference type="Proteomes" id="UP001420932">
    <property type="component" value="Unassembled WGS sequence"/>
</dbReference>
<name>A0AAP0KVA6_9MAGN</name>
<comment type="caution">
    <text evidence="2">The sequence shown here is derived from an EMBL/GenBank/DDBJ whole genome shotgun (WGS) entry which is preliminary data.</text>
</comment>
<keyword evidence="3" id="KW-1185">Reference proteome</keyword>